<dbReference type="InterPro" id="IPR008978">
    <property type="entry name" value="HSP20-like_chaperone"/>
</dbReference>
<dbReference type="Gene3D" id="2.60.40.790">
    <property type="match status" value="1"/>
</dbReference>
<dbReference type="SUPFAM" id="SSF49764">
    <property type="entry name" value="HSP20-like chaperones"/>
    <property type="match status" value="1"/>
</dbReference>
<gene>
    <name evidence="4" type="ORF">SAMN05216389_12017</name>
</gene>
<evidence type="ECO:0000256" key="2">
    <source>
        <dbReference type="RuleBase" id="RU003616"/>
    </source>
</evidence>
<dbReference type="PANTHER" id="PTHR11527">
    <property type="entry name" value="HEAT-SHOCK PROTEIN 20 FAMILY MEMBER"/>
    <property type="match status" value="1"/>
</dbReference>
<dbReference type="OrthoDB" id="1806521at2"/>
<dbReference type="InterPro" id="IPR002068">
    <property type="entry name" value="A-crystallin/Hsp20_dom"/>
</dbReference>
<evidence type="ECO:0000313" key="5">
    <source>
        <dbReference type="Proteomes" id="UP000198618"/>
    </source>
</evidence>
<dbReference type="AlphaFoldDB" id="A0A1I0GBG2"/>
<evidence type="ECO:0000256" key="1">
    <source>
        <dbReference type="PROSITE-ProRule" id="PRU00285"/>
    </source>
</evidence>
<proteinExistence type="inferred from homology"/>
<organism evidence="4 5">
    <name type="scientific">Oceanobacillus limi</name>
    <dbReference type="NCBI Taxonomy" id="930131"/>
    <lineage>
        <taxon>Bacteria</taxon>
        <taxon>Bacillati</taxon>
        <taxon>Bacillota</taxon>
        <taxon>Bacilli</taxon>
        <taxon>Bacillales</taxon>
        <taxon>Bacillaceae</taxon>
        <taxon>Oceanobacillus</taxon>
    </lineage>
</organism>
<accession>A0A1I0GBG2</accession>
<keyword evidence="5" id="KW-1185">Reference proteome</keyword>
<evidence type="ECO:0000259" key="3">
    <source>
        <dbReference type="PROSITE" id="PS01031"/>
    </source>
</evidence>
<feature type="domain" description="SHSP" evidence="3">
    <location>
        <begin position="37"/>
        <end position="150"/>
    </location>
</feature>
<dbReference type="Pfam" id="PF00011">
    <property type="entry name" value="HSP20"/>
    <property type="match status" value="1"/>
</dbReference>
<sequence>MASNRDKLPNRFDVDMTPLHDFMRQMDNFFNHSFKHMNSHFNLRPFWINVRETEKKVIVEAELPGYKRDQIELEIIGNQLRIGVEDNAIIEEKNNENAYLNKQQSFQKRERFVTLPFEIPKRETKATFREGMLKITIPKKQSERKYIDIN</sequence>
<dbReference type="CDD" id="cd06464">
    <property type="entry name" value="ACD_sHsps-like"/>
    <property type="match status" value="1"/>
</dbReference>
<reference evidence="4 5" key="1">
    <citation type="submission" date="2016-10" db="EMBL/GenBank/DDBJ databases">
        <authorList>
            <person name="de Groot N.N."/>
        </authorList>
    </citation>
    <scope>NUCLEOTIDE SEQUENCE [LARGE SCALE GENOMIC DNA]</scope>
    <source>
        <strain evidence="4 5">IBRC-M 10780</strain>
    </source>
</reference>
<dbReference type="Proteomes" id="UP000198618">
    <property type="component" value="Unassembled WGS sequence"/>
</dbReference>
<protein>
    <submittedName>
        <fullName evidence="4">Heat shock protein Hsp20</fullName>
    </submittedName>
</protein>
<dbReference type="PROSITE" id="PS01031">
    <property type="entry name" value="SHSP"/>
    <property type="match status" value="1"/>
</dbReference>
<dbReference type="RefSeq" id="WP_090871914.1">
    <property type="nucleotide sequence ID" value="NZ_FOHE01000020.1"/>
</dbReference>
<evidence type="ECO:0000313" key="4">
    <source>
        <dbReference type="EMBL" id="SET67537.1"/>
    </source>
</evidence>
<name>A0A1I0GBG2_9BACI</name>
<dbReference type="STRING" id="930131.SAMN05216389_12017"/>
<comment type="similarity">
    <text evidence="1 2">Belongs to the small heat shock protein (HSP20) family.</text>
</comment>
<dbReference type="InterPro" id="IPR031107">
    <property type="entry name" value="Small_HSP"/>
</dbReference>
<keyword evidence="4" id="KW-0346">Stress response</keyword>
<dbReference type="EMBL" id="FOHE01000020">
    <property type="protein sequence ID" value="SET67537.1"/>
    <property type="molecule type" value="Genomic_DNA"/>
</dbReference>